<gene>
    <name evidence="2" type="ORF">HINF_LOCUS12481</name>
    <name evidence="3" type="ORF">HINF_LOCUS70142</name>
</gene>
<feature type="transmembrane region" description="Helical" evidence="1">
    <location>
        <begin position="21"/>
        <end position="39"/>
    </location>
</feature>
<reference evidence="2" key="1">
    <citation type="submission" date="2023-06" db="EMBL/GenBank/DDBJ databases">
        <authorList>
            <person name="Kurt Z."/>
        </authorList>
    </citation>
    <scope>NUCLEOTIDE SEQUENCE</scope>
</reference>
<keyword evidence="1 2" id="KW-0812">Transmembrane</keyword>
<organism evidence="2">
    <name type="scientific">Hexamita inflata</name>
    <dbReference type="NCBI Taxonomy" id="28002"/>
    <lineage>
        <taxon>Eukaryota</taxon>
        <taxon>Metamonada</taxon>
        <taxon>Diplomonadida</taxon>
        <taxon>Hexamitidae</taxon>
        <taxon>Hexamitinae</taxon>
        <taxon>Hexamita</taxon>
    </lineage>
</organism>
<reference evidence="3 4" key="2">
    <citation type="submission" date="2024-07" db="EMBL/GenBank/DDBJ databases">
        <authorList>
            <person name="Akdeniz Z."/>
        </authorList>
    </citation>
    <scope>NUCLEOTIDE SEQUENCE [LARGE SCALE GENOMIC DNA]</scope>
</reference>
<evidence type="ECO:0000313" key="3">
    <source>
        <dbReference type="EMBL" id="CAL6099565.1"/>
    </source>
</evidence>
<dbReference type="AlphaFoldDB" id="A0AA86TQD1"/>
<comment type="caution">
    <text evidence="2">The sequence shown here is derived from an EMBL/GenBank/DDBJ whole genome shotgun (WGS) entry which is preliminary data.</text>
</comment>
<proteinExistence type="predicted"/>
<feature type="transmembrane region" description="Helical" evidence="1">
    <location>
        <begin position="586"/>
        <end position="606"/>
    </location>
</feature>
<keyword evidence="1" id="KW-0472">Membrane</keyword>
<evidence type="ECO:0000256" key="1">
    <source>
        <dbReference type="SAM" id="Phobius"/>
    </source>
</evidence>
<evidence type="ECO:0000313" key="2">
    <source>
        <dbReference type="EMBL" id="CAI9924836.1"/>
    </source>
</evidence>
<sequence length="610" mass="68861">MSQPIQKKTVQRKSTVQITDFLAIALAVLLTPLLIMRTSEPELVQMASDIKIYTDKYYQNVRGPVQTAILNQSIEGVKYSIPHILFPGYSTTKQQSFVDAVAFTGLQREMLYSQRFAGLRYRSPYVPHRALLTNASKSKNSEEESAWKNSTYYFSGSTSAKGRVKTLQQNTETMELAGLTDLQEVFLLDAKLNKIFTNDELSQSMPDYTSEYKIKNLLNQKVLPTDEHVFLSVTGETEEGDAVLILSKIDRKGNTVWKNIVPIKKDVWIVDDKDPMLNPLNITNSSTKITQTPFKVLRDVLSSYIKQKHGQTQYIYTIDSYFVFRSPQLISVFDIETGQEVVSFSIKFGIHLSTDFDRLLIEYISDQTLKELKVKNKRHYKFDVVSQAVLGDSMNEMDLVLNFVSHISEESAAIESQMDFNASSLQPTTMTLVAPIQFQTPLNQKICVFLAPNGMLAAFDASNGVKIWSEIIPDFVASTLNAHLSFAETEQVQLLILTLGRNIYLFAANSGKLMGQWSLQEDVQIYDSVQNFYDDDLARVGIEILVERLHPFVDKKAIFVTRGANMDVIGVGAQGVALTNFWERTMLVGFVSVVLALFLRGVMQVVHKKE</sequence>
<name>A0AA86TQD1_9EUKA</name>
<dbReference type="EMBL" id="CAXDID020000521">
    <property type="protein sequence ID" value="CAL6099565.1"/>
    <property type="molecule type" value="Genomic_DNA"/>
</dbReference>
<keyword evidence="4" id="KW-1185">Reference proteome</keyword>
<accession>A0AA86TQD1</accession>
<dbReference type="Proteomes" id="UP001642409">
    <property type="component" value="Unassembled WGS sequence"/>
</dbReference>
<evidence type="ECO:0000313" key="4">
    <source>
        <dbReference type="Proteomes" id="UP001642409"/>
    </source>
</evidence>
<keyword evidence="1" id="KW-1133">Transmembrane helix</keyword>
<dbReference type="EMBL" id="CATOUU010000324">
    <property type="protein sequence ID" value="CAI9924836.1"/>
    <property type="molecule type" value="Genomic_DNA"/>
</dbReference>
<protein>
    <submittedName>
        <fullName evidence="2">Transmembrane domain-containing protein</fullName>
    </submittedName>
    <submittedName>
        <fullName evidence="3">Transmembrane_domain-containing protein</fullName>
    </submittedName>
</protein>